<dbReference type="SMART" id="SM01387">
    <property type="entry name" value="Ribosomal_S15"/>
    <property type="match status" value="1"/>
</dbReference>
<evidence type="ECO:0000313" key="7">
    <source>
        <dbReference type="Proteomes" id="UP000789508"/>
    </source>
</evidence>
<name>A0A9N9NE67_9GLOM</name>
<evidence type="ECO:0000256" key="5">
    <source>
        <dbReference type="SAM" id="MobiDB-lite"/>
    </source>
</evidence>
<dbReference type="InterPro" id="IPR005290">
    <property type="entry name" value="Ribosomal_uS15_bac-type"/>
</dbReference>
<sequence>NDEKLSDAMSKKLNKQQQQPILLQPPQFENNGGESKDEEKFSHFEKYVLLDNKNVKVKVIIREVMKDFRKFEGDTGSPEVQAAVLTVRILKLHQHIKKARRDSLRYRRLLKMVQRRQKILKFLKENDLDCYFTCLKKLGLDQKVIEEQIV</sequence>
<dbReference type="InterPro" id="IPR000589">
    <property type="entry name" value="Ribosomal_uS15"/>
</dbReference>
<evidence type="ECO:0000256" key="1">
    <source>
        <dbReference type="ARBA" id="ARBA00008434"/>
    </source>
</evidence>
<evidence type="ECO:0000313" key="6">
    <source>
        <dbReference type="EMBL" id="CAG8726559.1"/>
    </source>
</evidence>
<keyword evidence="7" id="KW-1185">Reference proteome</keyword>
<dbReference type="Proteomes" id="UP000789508">
    <property type="component" value="Unassembled WGS sequence"/>
</dbReference>
<dbReference type="HAMAP" id="MF_01343_B">
    <property type="entry name" value="Ribosomal_uS15_B"/>
    <property type="match status" value="1"/>
</dbReference>
<comment type="similarity">
    <text evidence="1 4">Belongs to the universal ribosomal protein uS15 family.</text>
</comment>
<feature type="non-terminal residue" evidence="6">
    <location>
        <position position="1"/>
    </location>
</feature>
<proteinExistence type="inferred from homology"/>
<keyword evidence="3 4" id="KW-0687">Ribonucleoprotein</keyword>
<dbReference type="GO" id="GO:0005737">
    <property type="term" value="C:cytoplasm"/>
    <property type="evidence" value="ECO:0007669"/>
    <property type="project" value="UniProtKB-ARBA"/>
</dbReference>
<feature type="compositionally biased region" description="Basic and acidic residues" evidence="5">
    <location>
        <begin position="1"/>
        <end position="10"/>
    </location>
</feature>
<feature type="region of interest" description="Disordered" evidence="5">
    <location>
        <begin position="1"/>
        <end position="37"/>
    </location>
</feature>
<dbReference type="SUPFAM" id="SSF47060">
    <property type="entry name" value="S15/NS1 RNA-binding domain"/>
    <property type="match status" value="1"/>
</dbReference>
<comment type="caution">
    <text evidence="6">The sequence shown here is derived from an EMBL/GenBank/DDBJ whole genome shotgun (WGS) entry which is preliminary data.</text>
</comment>
<dbReference type="InterPro" id="IPR009068">
    <property type="entry name" value="uS15_NS1_RNA-bd_sf"/>
</dbReference>
<dbReference type="GO" id="GO:0006412">
    <property type="term" value="P:translation"/>
    <property type="evidence" value="ECO:0007669"/>
    <property type="project" value="InterPro"/>
</dbReference>
<evidence type="ECO:0000256" key="4">
    <source>
        <dbReference type="RuleBase" id="RU003919"/>
    </source>
</evidence>
<feature type="compositionally biased region" description="Low complexity" evidence="5">
    <location>
        <begin position="15"/>
        <end position="27"/>
    </location>
</feature>
<dbReference type="PANTHER" id="PTHR23321">
    <property type="entry name" value="RIBOSOMAL PROTEIN S15, BACTERIAL AND ORGANELLAR"/>
    <property type="match status" value="1"/>
</dbReference>
<dbReference type="EMBL" id="CAJVPS010028511">
    <property type="protein sequence ID" value="CAG8726559.1"/>
    <property type="molecule type" value="Genomic_DNA"/>
</dbReference>
<keyword evidence="2 4" id="KW-0689">Ribosomal protein</keyword>
<protein>
    <submittedName>
        <fullName evidence="6">6785_t:CDS:1</fullName>
    </submittedName>
</protein>
<organism evidence="6 7">
    <name type="scientific">Ambispora leptoticha</name>
    <dbReference type="NCBI Taxonomy" id="144679"/>
    <lineage>
        <taxon>Eukaryota</taxon>
        <taxon>Fungi</taxon>
        <taxon>Fungi incertae sedis</taxon>
        <taxon>Mucoromycota</taxon>
        <taxon>Glomeromycotina</taxon>
        <taxon>Glomeromycetes</taxon>
        <taxon>Archaeosporales</taxon>
        <taxon>Ambisporaceae</taxon>
        <taxon>Ambispora</taxon>
    </lineage>
</organism>
<dbReference type="GO" id="GO:0003735">
    <property type="term" value="F:structural constituent of ribosome"/>
    <property type="evidence" value="ECO:0007669"/>
    <property type="project" value="InterPro"/>
</dbReference>
<dbReference type="GO" id="GO:0005840">
    <property type="term" value="C:ribosome"/>
    <property type="evidence" value="ECO:0007669"/>
    <property type="project" value="UniProtKB-KW"/>
</dbReference>
<dbReference type="NCBIfam" id="TIGR00952">
    <property type="entry name" value="S15_bact"/>
    <property type="match status" value="1"/>
</dbReference>
<reference evidence="6" key="1">
    <citation type="submission" date="2021-06" db="EMBL/GenBank/DDBJ databases">
        <authorList>
            <person name="Kallberg Y."/>
            <person name="Tangrot J."/>
            <person name="Rosling A."/>
        </authorList>
    </citation>
    <scope>NUCLEOTIDE SEQUENCE</scope>
    <source>
        <strain evidence="6">FL130A</strain>
    </source>
</reference>
<evidence type="ECO:0000256" key="3">
    <source>
        <dbReference type="ARBA" id="ARBA00023274"/>
    </source>
</evidence>
<dbReference type="Pfam" id="PF00312">
    <property type="entry name" value="Ribosomal_S15"/>
    <property type="match status" value="1"/>
</dbReference>
<dbReference type="PANTHER" id="PTHR23321:SF26">
    <property type="entry name" value="SMALL RIBOSOMAL SUBUNIT PROTEIN US15M"/>
    <property type="match status" value="1"/>
</dbReference>
<evidence type="ECO:0000256" key="2">
    <source>
        <dbReference type="ARBA" id="ARBA00022980"/>
    </source>
</evidence>
<feature type="non-terminal residue" evidence="6">
    <location>
        <position position="150"/>
    </location>
</feature>
<dbReference type="GO" id="GO:1990904">
    <property type="term" value="C:ribonucleoprotein complex"/>
    <property type="evidence" value="ECO:0007669"/>
    <property type="project" value="UniProtKB-KW"/>
</dbReference>
<gene>
    <name evidence="6" type="ORF">ALEPTO_LOCUS12462</name>
</gene>
<dbReference type="OrthoDB" id="441444at2759"/>
<accession>A0A9N9NE67</accession>
<dbReference type="AlphaFoldDB" id="A0A9N9NE67"/>
<dbReference type="CDD" id="cd00353">
    <property type="entry name" value="Ribosomal_S15p_S13e"/>
    <property type="match status" value="1"/>
</dbReference>
<dbReference type="Gene3D" id="1.10.287.10">
    <property type="entry name" value="S15/NS1, RNA-binding"/>
    <property type="match status" value="1"/>
</dbReference>